<evidence type="ECO:0000313" key="2">
    <source>
        <dbReference type="Proteomes" id="UP000198850"/>
    </source>
</evidence>
<dbReference type="STRING" id="425514.SAMN05443550_103443"/>
<dbReference type="RefSeq" id="WP_090556048.1">
    <property type="nucleotide sequence ID" value="NZ_FNRA01000003.1"/>
</dbReference>
<proteinExistence type="predicted"/>
<dbReference type="AlphaFoldDB" id="A0A1H4BRG4"/>
<reference evidence="1 2" key="1">
    <citation type="submission" date="2016-10" db="EMBL/GenBank/DDBJ databases">
        <authorList>
            <person name="de Groot N.N."/>
        </authorList>
    </citation>
    <scope>NUCLEOTIDE SEQUENCE [LARGE SCALE GENOMIC DNA]</scope>
    <source>
        <strain evidence="1 2">DSM 19033</strain>
    </source>
</reference>
<dbReference type="Proteomes" id="UP000198850">
    <property type="component" value="Unassembled WGS sequence"/>
</dbReference>
<evidence type="ECO:0000313" key="1">
    <source>
        <dbReference type="EMBL" id="SEA50693.1"/>
    </source>
</evidence>
<keyword evidence="2" id="KW-1185">Reference proteome</keyword>
<dbReference type="InterPro" id="IPR013324">
    <property type="entry name" value="RNA_pol_sigma_r3/r4-like"/>
</dbReference>
<dbReference type="Gene3D" id="1.10.1740.10">
    <property type="match status" value="1"/>
</dbReference>
<organism evidence="1 2">
    <name type="scientific">Pedobacter hartonius</name>
    <dbReference type="NCBI Taxonomy" id="425514"/>
    <lineage>
        <taxon>Bacteria</taxon>
        <taxon>Pseudomonadati</taxon>
        <taxon>Bacteroidota</taxon>
        <taxon>Sphingobacteriia</taxon>
        <taxon>Sphingobacteriales</taxon>
        <taxon>Sphingobacteriaceae</taxon>
        <taxon>Pedobacter</taxon>
    </lineage>
</organism>
<dbReference type="SUPFAM" id="SSF88659">
    <property type="entry name" value="Sigma3 and sigma4 domains of RNA polymerase sigma factors"/>
    <property type="match status" value="1"/>
</dbReference>
<dbReference type="EMBL" id="FNRA01000003">
    <property type="protein sequence ID" value="SEA50693.1"/>
    <property type="molecule type" value="Genomic_DNA"/>
</dbReference>
<name>A0A1H4BRG4_9SPHI</name>
<accession>A0A1H4BRG4</accession>
<gene>
    <name evidence="1" type="ORF">SAMN05443550_103443</name>
</gene>
<protein>
    <submittedName>
        <fullName evidence="1">RNA polymerase sigma-70 factor, ECF subfamily</fullName>
    </submittedName>
</protein>
<sequence>MNFSIRKHPSDEQLTAGIQLGNSQRQLWESKLYLKYKSMISTASWKHNLTEDDTSMAYSDAVMTTISTIISGRFEQRSSLKTYISRILEYKCIDRIRTNSAAKSAPAYRDALEKYLEILPGHNRDIVQQLSEKYEVTTLKKYIQSMDEKCKGIIIAWGEGYHDQEIADHMGYLSAAVAKTSRLRCLGKLKTMYTSVTLKGAYNHG</sequence>
<dbReference type="OrthoDB" id="665482at2"/>